<feature type="compositionally biased region" description="Basic and acidic residues" evidence="1">
    <location>
        <begin position="80"/>
        <end position="95"/>
    </location>
</feature>
<keyword evidence="2" id="KW-0472">Membrane</keyword>
<dbReference type="STRING" id="1385511.GCA_000425225_02678"/>
<dbReference type="PANTHER" id="PTHR35792">
    <property type="entry name" value="GENERAL STRESS PROTEIN"/>
    <property type="match status" value="1"/>
</dbReference>
<gene>
    <name evidence="3" type="ORF">N783_02285</name>
</gene>
<feature type="compositionally biased region" description="Basic and acidic residues" evidence="1">
    <location>
        <begin position="57"/>
        <end position="73"/>
    </location>
</feature>
<dbReference type="Pfam" id="PF12732">
    <property type="entry name" value="YtxH"/>
    <property type="match status" value="1"/>
</dbReference>
<evidence type="ECO:0000256" key="1">
    <source>
        <dbReference type="SAM" id="MobiDB-lite"/>
    </source>
</evidence>
<comment type="caution">
    <text evidence="3">The sequence shown here is derived from an EMBL/GenBank/DDBJ whole genome shotgun (WGS) entry which is preliminary data.</text>
</comment>
<feature type="transmembrane region" description="Helical" evidence="2">
    <location>
        <begin position="20"/>
        <end position="39"/>
    </location>
</feature>
<evidence type="ECO:0000256" key="2">
    <source>
        <dbReference type="SAM" id="Phobius"/>
    </source>
</evidence>
<reference evidence="3 4" key="1">
    <citation type="submission" date="2013-08" db="EMBL/GenBank/DDBJ databases">
        <authorList>
            <person name="Huang J."/>
            <person name="Wang G."/>
        </authorList>
    </citation>
    <scope>NUCLEOTIDE SEQUENCE [LARGE SCALE GENOMIC DNA]</scope>
    <source>
        <strain evidence="3 4">BH030004</strain>
    </source>
</reference>
<dbReference type="Proteomes" id="UP000030403">
    <property type="component" value="Unassembled WGS sequence"/>
</dbReference>
<dbReference type="PANTHER" id="PTHR35792:SF1">
    <property type="entry name" value="SLL0268 PROTEIN"/>
    <property type="match status" value="1"/>
</dbReference>
<name>A0A0A5GA63_9BACI</name>
<evidence type="ECO:0008006" key="5">
    <source>
        <dbReference type="Google" id="ProtNLM"/>
    </source>
</evidence>
<dbReference type="RefSeq" id="WP_051255068.1">
    <property type="nucleotide sequence ID" value="NZ_AULJ01000033.1"/>
</dbReference>
<evidence type="ECO:0000313" key="4">
    <source>
        <dbReference type="Proteomes" id="UP000030403"/>
    </source>
</evidence>
<accession>A0A0A5GA63</accession>
<sequence>MTTQQESVNKTTKTISKSGFLTGTIIGSVVGATASLLLAPKGGKELRNDLSQQSKVVLDKGKDLKDRTSEKSKKLLNPGENKDETTGEETNEHELSTTNHDPFPVELSEVPPANLEGEKGK</sequence>
<keyword evidence="2" id="KW-1133">Transmembrane helix</keyword>
<dbReference type="eggNOG" id="COG4980">
    <property type="taxonomic scope" value="Bacteria"/>
</dbReference>
<dbReference type="InterPro" id="IPR024623">
    <property type="entry name" value="YtxH"/>
</dbReference>
<dbReference type="InterPro" id="IPR052928">
    <property type="entry name" value="Desiccation-related_membrane"/>
</dbReference>
<protein>
    <recommendedName>
        <fullName evidence="5">General stress protein</fullName>
    </recommendedName>
</protein>
<dbReference type="EMBL" id="AVPF01000010">
    <property type="protein sequence ID" value="KGX90046.1"/>
    <property type="molecule type" value="Genomic_DNA"/>
</dbReference>
<keyword evidence="2" id="KW-0812">Transmembrane</keyword>
<organism evidence="3 4">
    <name type="scientific">Pontibacillus marinus BH030004 = DSM 16465</name>
    <dbReference type="NCBI Taxonomy" id="1385511"/>
    <lineage>
        <taxon>Bacteria</taxon>
        <taxon>Bacillati</taxon>
        <taxon>Bacillota</taxon>
        <taxon>Bacilli</taxon>
        <taxon>Bacillales</taxon>
        <taxon>Bacillaceae</taxon>
        <taxon>Pontibacillus</taxon>
    </lineage>
</organism>
<evidence type="ECO:0000313" key="3">
    <source>
        <dbReference type="EMBL" id="KGX90046.1"/>
    </source>
</evidence>
<dbReference type="AlphaFoldDB" id="A0A0A5GA63"/>
<feature type="region of interest" description="Disordered" evidence="1">
    <location>
        <begin position="57"/>
        <end position="121"/>
    </location>
</feature>
<keyword evidence="4" id="KW-1185">Reference proteome</keyword>
<dbReference type="OrthoDB" id="9810874at2"/>
<proteinExistence type="predicted"/>